<feature type="transmembrane region" description="Helical" evidence="6">
    <location>
        <begin position="12"/>
        <end position="33"/>
    </location>
</feature>
<feature type="transmembrane region" description="Helical" evidence="6">
    <location>
        <begin position="80"/>
        <end position="101"/>
    </location>
</feature>
<keyword evidence="4 6" id="KW-1133">Transmembrane helix</keyword>
<evidence type="ECO:0000313" key="7">
    <source>
        <dbReference type="EMBL" id="TCK83051.1"/>
    </source>
</evidence>
<feature type="transmembrane region" description="Helical" evidence="6">
    <location>
        <begin position="234"/>
        <end position="251"/>
    </location>
</feature>
<sequence>MSTLKKFAGQTLIYGLSTVIARLLNFVLTPILVKVYPTSVYGILTNLYSWAAILNAILAFGMETTFFRYLQKHEDNKERVYNTTFFFIVLTSAVFIVGTLLFASDISYWLFAEKGAERTIYIYYFAFILTADALAVIPFAQLRAQEKPLRFGLIKLANILIYVFFTILLILVFPFIIKNDLPGAAWLSGWLKPQWIGYVFLANLIASVVTLILLIPELSQLKLQANKKLMKEMLWYSLPILVANLSFIINENLDKIFLTKLLPIDIGERDLGIYGACSKIAIFLSIFIQAFRLGAEPFFFSHAKNPNARKTYAVIMDYFVIAISLAVVGLVVNMEILKFFIKSGDVIQQELYWSGLPIVPVLLMGYVFLGIYMNLSIWYKLSDQTKFGLYISGVGAILTIVLNIIFIPQYSYVASAWITMLAYFTMMVLSYFLGQRNYPIPYHTKKNIGYIVAAALISWLSFSIFNRNLLIGNALFFIFIIIAFLVERKQLIKLIVKKDDY</sequence>
<feature type="transmembrane region" description="Helical" evidence="6">
    <location>
        <begin position="121"/>
        <end position="140"/>
    </location>
</feature>
<keyword evidence="3 6" id="KW-0812">Transmembrane</keyword>
<evidence type="ECO:0000313" key="8">
    <source>
        <dbReference type="Proteomes" id="UP000294616"/>
    </source>
</evidence>
<feature type="transmembrane region" description="Helical" evidence="6">
    <location>
        <begin position="446"/>
        <end position="464"/>
    </location>
</feature>
<feature type="transmembrane region" description="Helical" evidence="6">
    <location>
        <begin position="352"/>
        <end position="375"/>
    </location>
</feature>
<evidence type="ECO:0000256" key="4">
    <source>
        <dbReference type="ARBA" id="ARBA00022989"/>
    </source>
</evidence>
<feature type="transmembrane region" description="Helical" evidence="6">
    <location>
        <begin position="39"/>
        <end position="60"/>
    </location>
</feature>
<evidence type="ECO:0000256" key="1">
    <source>
        <dbReference type="ARBA" id="ARBA00004651"/>
    </source>
</evidence>
<feature type="transmembrane region" description="Helical" evidence="6">
    <location>
        <begin position="312"/>
        <end position="332"/>
    </location>
</feature>
<dbReference type="InterPro" id="IPR002797">
    <property type="entry name" value="Polysacc_synth"/>
</dbReference>
<proteinExistence type="predicted"/>
<dbReference type="PANTHER" id="PTHR30250">
    <property type="entry name" value="PST FAMILY PREDICTED COLANIC ACID TRANSPORTER"/>
    <property type="match status" value="1"/>
</dbReference>
<evidence type="ECO:0000256" key="2">
    <source>
        <dbReference type="ARBA" id="ARBA00022475"/>
    </source>
</evidence>
<feature type="transmembrane region" description="Helical" evidence="6">
    <location>
        <begin position="152"/>
        <end position="175"/>
    </location>
</feature>
<dbReference type="AlphaFoldDB" id="A0A4V2PXQ8"/>
<feature type="transmembrane region" description="Helical" evidence="6">
    <location>
        <begin position="387"/>
        <end position="406"/>
    </location>
</feature>
<feature type="transmembrane region" description="Helical" evidence="6">
    <location>
        <begin position="412"/>
        <end position="434"/>
    </location>
</feature>
<dbReference type="InterPro" id="IPR050833">
    <property type="entry name" value="Poly_Biosynth_Transport"/>
</dbReference>
<evidence type="ECO:0000256" key="6">
    <source>
        <dbReference type="SAM" id="Phobius"/>
    </source>
</evidence>
<evidence type="ECO:0000256" key="5">
    <source>
        <dbReference type="ARBA" id="ARBA00023136"/>
    </source>
</evidence>
<comment type="caution">
    <text evidence="7">The sequence shown here is derived from an EMBL/GenBank/DDBJ whole genome shotgun (WGS) entry which is preliminary data.</text>
</comment>
<dbReference type="Proteomes" id="UP000294616">
    <property type="component" value="Unassembled WGS sequence"/>
</dbReference>
<evidence type="ECO:0000256" key="3">
    <source>
        <dbReference type="ARBA" id="ARBA00022692"/>
    </source>
</evidence>
<feature type="transmembrane region" description="Helical" evidence="6">
    <location>
        <begin position="271"/>
        <end position="291"/>
    </location>
</feature>
<gene>
    <name evidence="7" type="ORF">C8N28_1638</name>
</gene>
<name>A0A4V2PXQ8_9SPHI</name>
<organism evidence="7 8">
    <name type="scientific">Albibacterium bauzanense</name>
    <dbReference type="NCBI Taxonomy" id="653929"/>
    <lineage>
        <taxon>Bacteria</taxon>
        <taxon>Pseudomonadati</taxon>
        <taxon>Bacteroidota</taxon>
        <taxon>Sphingobacteriia</taxon>
        <taxon>Sphingobacteriales</taxon>
        <taxon>Sphingobacteriaceae</taxon>
        <taxon>Albibacterium</taxon>
    </lineage>
</organism>
<keyword evidence="8" id="KW-1185">Reference proteome</keyword>
<dbReference type="GO" id="GO:0005886">
    <property type="term" value="C:plasma membrane"/>
    <property type="evidence" value="ECO:0007669"/>
    <property type="project" value="UniProtKB-SubCell"/>
</dbReference>
<dbReference type="EMBL" id="SMGO01000002">
    <property type="protein sequence ID" value="TCK83051.1"/>
    <property type="molecule type" value="Genomic_DNA"/>
</dbReference>
<dbReference type="PANTHER" id="PTHR30250:SF11">
    <property type="entry name" value="O-ANTIGEN TRANSPORTER-RELATED"/>
    <property type="match status" value="1"/>
</dbReference>
<accession>A0A4V2PXQ8</accession>
<dbReference type="Pfam" id="PF01943">
    <property type="entry name" value="Polysacc_synt"/>
    <property type="match status" value="1"/>
</dbReference>
<protein>
    <submittedName>
        <fullName evidence="7">O-antigen/teichoic acid export membrane protein</fullName>
    </submittedName>
</protein>
<keyword evidence="2" id="KW-1003">Cell membrane</keyword>
<feature type="transmembrane region" description="Helical" evidence="6">
    <location>
        <begin position="195"/>
        <end position="214"/>
    </location>
</feature>
<dbReference type="RefSeq" id="WP_132223557.1">
    <property type="nucleotide sequence ID" value="NZ_SMGO01000002.1"/>
</dbReference>
<feature type="transmembrane region" description="Helical" evidence="6">
    <location>
        <begin position="470"/>
        <end position="487"/>
    </location>
</feature>
<keyword evidence="5 6" id="KW-0472">Membrane</keyword>
<dbReference type="OrthoDB" id="9814608at2"/>
<comment type="subcellular location">
    <subcellularLocation>
        <location evidence="1">Cell membrane</location>
        <topology evidence="1">Multi-pass membrane protein</topology>
    </subcellularLocation>
</comment>
<reference evidence="7 8" key="1">
    <citation type="submission" date="2019-03" db="EMBL/GenBank/DDBJ databases">
        <title>Genomic Encyclopedia of Archaeal and Bacterial Type Strains, Phase II (KMG-II): from individual species to whole genera.</title>
        <authorList>
            <person name="Goeker M."/>
        </authorList>
    </citation>
    <scope>NUCLEOTIDE SEQUENCE [LARGE SCALE GENOMIC DNA]</scope>
    <source>
        <strain evidence="7 8">DSM 22554</strain>
    </source>
</reference>